<evidence type="ECO:0008006" key="11">
    <source>
        <dbReference type="Google" id="ProtNLM"/>
    </source>
</evidence>
<proteinExistence type="inferred from homology"/>
<feature type="transmembrane region" description="Helical" evidence="7">
    <location>
        <begin position="229"/>
        <end position="253"/>
    </location>
</feature>
<dbReference type="InterPro" id="IPR010627">
    <property type="entry name" value="Prepilin_pept_A24_N"/>
</dbReference>
<keyword evidence="3" id="KW-1003">Cell membrane</keyword>
<dbReference type="InterPro" id="IPR050882">
    <property type="entry name" value="Prepilin_peptidase/N-MTase"/>
</dbReference>
<dbReference type="EMBL" id="UINC01006157">
    <property type="protein sequence ID" value="SVA25830.1"/>
    <property type="molecule type" value="Genomic_DNA"/>
</dbReference>
<dbReference type="GO" id="GO:0005886">
    <property type="term" value="C:plasma membrane"/>
    <property type="evidence" value="ECO:0007669"/>
    <property type="project" value="UniProtKB-SubCell"/>
</dbReference>
<gene>
    <name evidence="10" type="ORF">METZ01_LOCUS78684</name>
</gene>
<feature type="transmembrane region" description="Helical" evidence="7">
    <location>
        <begin position="147"/>
        <end position="168"/>
    </location>
</feature>
<accession>A0A381UCB6</accession>
<keyword evidence="4 7" id="KW-0812">Transmembrane</keyword>
<dbReference type="InterPro" id="IPR000045">
    <property type="entry name" value="Prepilin_IV_endopep_pep"/>
</dbReference>
<sequence>MLILITISASIGSFLSVIIHRVPSGNSIMKPASHCPKCREKIKFSDNIPILGYILLRGQCRYCREHISLRYPLVEALAVILTLLIYRVYGQSSAFLLYTGLAYLLIAITFIDIDHFIIPNGFIVIGLIVLLPTQALGWLPMHWGDGINGSLCFAGFLFAMGIIGQFILKKESIGFGDVKLGLILGGFLGMELSVLALYLSFVSSAFIVITTIARGNAGRGTKIPFGPYLAIGTLATLLTNLPGGGNMIINWYFRTMF</sequence>
<feature type="transmembrane region" description="Helical" evidence="7">
    <location>
        <begin position="95"/>
        <end position="113"/>
    </location>
</feature>
<feature type="transmembrane region" description="Helical" evidence="7">
    <location>
        <begin position="71"/>
        <end position="89"/>
    </location>
</feature>
<comment type="similarity">
    <text evidence="2">Belongs to the peptidase A24 family.</text>
</comment>
<feature type="domain" description="Prepilin peptidase A24 N-terminal" evidence="9">
    <location>
        <begin position="8"/>
        <end position="86"/>
    </location>
</feature>
<keyword evidence="5 7" id="KW-1133">Transmembrane helix</keyword>
<dbReference type="Gene3D" id="1.20.120.1220">
    <property type="match status" value="1"/>
</dbReference>
<evidence type="ECO:0000256" key="1">
    <source>
        <dbReference type="ARBA" id="ARBA00004651"/>
    </source>
</evidence>
<evidence type="ECO:0000256" key="3">
    <source>
        <dbReference type="ARBA" id="ARBA00022475"/>
    </source>
</evidence>
<keyword evidence="6 7" id="KW-0472">Membrane</keyword>
<dbReference type="PANTHER" id="PTHR30487">
    <property type="entry name" value="TYPE 4 PREPILIN-LIKE PROTEINS LEADER PEPTIDE-PROCESSING ENZYME"/>
    <property type="match status" value="1"/>
</dbReference>
<feature type="transmembrane region" description="Helical" evidence="7">
    <location>
        <begin position="180"/>
        <end position="209"/>
    </location>
</feature>
<protein>
    <recommendedName>
        <fullName evidence="11">Prepilin peptidase</fullName>
    </recommendedName>
</protein>
<evidence type="ECO:0000259" key="8">
    <source>
        <dbReference type="Pfam" id="PF01478"/>
    </source>
</evidence>
<evidence type="ECO:0000313" key="10">
    <source>
        <dbReference type="EMBL" id="SVA25830.1"/>
    </source>
</evidence>
<name>A0A381UCB6_9ZZZZ</name>
<dbReference type="Pfam" id="PF06750">
    <property type="entry name" value="A24_N_bact"/>
    <property type="match status" value="1"/>
</dbReference>
<evidence type="ECO:0000259" key="9">
    <source>
        <dbReference type="Pfam" id="PF06750"/>
    </source>
</evidence>
<comment type="subcellular location">
    <subcellularLocation>
        <location evidence="1">Cell membrane</location>
        <topology evidence="1">Multi-pass membrane protein</topology>
    </subcellularLocation>
</comment>
<evidence type="ECO:0000256" key="4">
    <source>
        <dbReference type="ARBA" id="ARBA00022692"/>
    </source>
</evidence>
<dbReference type="AlphaFoldDB" id="A0A381UCB6"/>
<dbReference type="PANTHER" id="PTHR30487:SF0">
    <property type="entry name" value="PREPILIN LEADER PEPTIDASE_N-METHYLTRANSFERASE-RELATED"/>
    <property type="match status" value="1"/>
</dbReference>
<dbReference type="GO" id="GO:0006465">
    <property type="term" value="P:signal peptide processing"/>
    <property type="evidence" value="ECO:0007669"/>
    <property type="project" value="TreeGrafter"/>
</dbReference>
<evidence type="ECO:0000256" key="5">
    <source>
        <dbReference type="ARBA" id="ARBA00022989"/>
    </source>
</evidence>
<feature type="domain" description="Prepilin type IV endopeptidase peptidase" evidence="8">
    <location>
        <begin position="101"/>
        <end position="209"/>
    </location>
</feature>
<organism evidence="10">
    <name type="scientific">marine metagenome</name>
    <dbReference type="NCBI Taxonomy" id="408172"/>
    <lineage>
        <taxon>unclassified sequences</taxon>
        <taxon>metagenomes</taxon>
        <taxon>ecological metagenomes</taxon>
    </lineage>
</organism>
<dbReference type="GO" id="GO:0004190">
    <property type="term" value="F:aspartic-type endopeptidase activity"/>
    <property type="evidence" value="ECO:0007669"/>
    <property type="project" value="InterPro"/>
</dbReference>
<evidence type="ECO:0000256" key="2">
    <source>
        <dbReference type="ARBA" id="ARBA00005801"/>
    </source>
</evidence>
<feature type="transmembrane region" description="Helical" evidence="7">
    <location>
        <begin position="120"/>
        <end position="141"/>
    </location>
</feature>
<evidence type="ECO:0000256" key="7">
    <source>
        <dbReference type="SAM" id="Phobius"/>
    </source>
</evidence>
<dbReference type="Pfam" id="PF01478">
    <property type="entry name" value="Peptidase_A24"/>
    <property type="match status" value="1"/>
</dbReference>
<evidence type="ECO:0000256" key="6">
    <source>
        <dbReference type="ARBA" id="ARBA00023136"/>
    </source>
</evidence>
<reference evidence="10" key="1">
    <citation type="submission" date="2018-05" db="EMBL/GenBank/DDBJ databases">
        <authorList>
            <person name="Lanie J.A."/>
            <person name="Ng W.-L."/>
            <person name="Kazmierczak K.M."/>
            <person name="Andrzejewski T.M."/>
            <person name="Davidsen T.M."/>
            <person name="Wayne K.J."/>
            <person name="Tettelin H."/>
            <person name="Glass J.I."/>
            <person name="Rusch D."/>
            <person name="Podicherti R."/>
            <person name="Tsui H.-C.T."/>
            <person name="Winkler M.E."/>
        </authorList>
    </citation>
    <scope>NUCLEOTIDE SEQUENCE</scope>
</reference>